<protein>
    <submittedName>
        <fullName evidence="2">Uncharacterized protein</fullName>
    </submittedName>
</protein>
<organism evidence="2 3">
    <name type="scientific">Trichinella nativa</name>
    <dbReference type="NCBI Taxonomy" id="6335"/>
    <lineage>
        <taxon>Eukaryota</taxon>
        <taxon>Metazoa</taxon>
        <taxon>Ecdysozoa</taxon>
        <taxon>Nematoda</taxon>
        <taxon>Enoplea</taxon>
        <taxon>Dorylaimia</taxon>
        <taxon>Trichinellida</taxon>
        <taxon>Trichinellidae</taxon>
        <taxon>Trichinella</taxon>
    </lineage>
</organism>
<reference evidence="2 3" key="1">
    <citation type="submission" date="2015-04" db="EMBL/GenBank/DDBJ databases">
        <title>Draft genome of the roundworm Trichinella nativa.</title>
        <authorList>
            <person name="Mitreva M."/>
        </authorList>
    </citation>
    <scope>NUCLEOTIDE SEQUENCE [LARGE SCALE GENOMIC DNA]</scope>
    <source>
        <strain evidence="2 3">ISS45</strain>
    </source>
</reference>
<feature type="non-terminal residue" evidence="2">
    <location>
        <position position="201"/>
    </location>
</feature>
<dbReference type="AlphaFoldDB" id="A0A1Y3EM38"/>
<accession>A0A1Y3EM38</accession>
<evidence type="ECO:0000313" key="3">
    <source>
        <dbReference type="Proteomes" id="UP000243006"/>
    </source>
</evidence>
<dbReference type="Proteomes" id="UP000243006">
    <property type="component" value="Unassembled WGS sequence"/>
</dbReference>
<comment type="caution">
    <text evidence="2">The sequence shown here is derived from an EMBL/GenBank/DDBJ whole genome shotgun (WGS) entry which is preliminary data.</text>
</comment>
<gene>
    <name evidence="2" type="ORF">D917_08215</name>
</gene>
<feature type="transmembrane region" description="Helical" evidence="1">
    <location>
        <begin position="50"/>
        <end position="68"/>
    </location>
</feature>
<keyword evidence="1" id="KW-0472">Membrane</keyword>
<keyword evidence="1" id="KW-1133">Transmembrane helix</keyword>
<evidence type="ECO:0000256" key="1">
    <source>
        <dbReference type="SAM" id="Phobius"/>
    </source>
</evidence>
<sequence>MNGKFSHACMHDVYSGEPSALLHYPQTADQSFDTCNTGTSQLIERMNHSLLAILLALPLFVSVCRLFLKRALPKRYGASILSYSRLTIITVNGDWKLEFFTAAIPDPEMLAEDFAICSNISNYNSTLPSENECMLSVLLCLAYNPFSPKKLLKEPYRCSFGEIVIPIKISLIKTDGVVIHRLSSENAIKSEFSTKLPVRVS</sequence>
<name>A0A1Y3EM38_9BILA</name>
<evidence type="ECO:0000313" key="2">
    <source>
        <dbReference type="EMBL" id="OUC45790.1"/>
    </source>
</evidence>
<dbReference type="EMBL" id="LVZM01008352">
    <property type="protein sequence ID" value="OUC45790.1"/>
    <property type="molecule type" value="Genomic_DNA"/>
</dbReference>
<keyword evidence="1" id="KW-0812">Transmembrane</keyword>
<proteinExistence type="predicted"/>